<gene>
    <name evidence="7" type="ORF">C8Q71DRAFT_358432</name>
</gene>
<dbReference type="InterPro" id="IPR007919">
    <property type="entry name" value="UPF0220"/>
</dbReference>
<keyword evidence="8" id="KW-1185">Reference proteome</keyword>
<evidence type="ECO:0000313" key="7">
    <source>
        <dbReference type="EMBL" id="KAH9830564.1"/>
    </source>
</evidence>
<evidence type="ECO:0000313" key="8">
    <source>
        <dbReference type="Proteomes" id="UP000814176"/>
    </source>
</evidence>
<feature type="transmembrane region" description="Helical" evidence="6">
    <location>
        <begin position="52"/>
        <end position="70"/>
    </location>
</feature>
<name>A0ABQ8K1M2_9APHY</name>
<evidence type="ECO:0000256" key="1">
    <source>
        <dbReference type="ARBA" id="ARBA00004141"/>
    </source>
</evidence>
<proteinExistence type="inferred from homology"/>
<dbReference type="Pfam" id="PF05255">
    <property type="entry name" value="UPF0220"/>
    <property type="match status" value="1"/>
</dbReference>
<feature type="transmembrane region" description="Helical" evidence="6">
    <location>
        <begin position="150"/>
        <end position="172"/>
    </location>
</feature>
<dbReference type="EMBL" id="JADCUA010000030">
    <property type="protein sequence ID" value="KAH9830564.1"/>
    <property type="molecule type" value="Genomic_DNA"/>
</dbReference>
<accession>A0ABQ8K1M2</accession>
<keyword evidence="4 6" id="KW-1133">Transmembrane helix</keyword>
<comment type="similarity">
    <text evidence="2">Belongs to the UPF0220 family.</text>
</comment>
<dbReference type="Proteomes" id="UP000814176">
    <property type="component" value="Unassembled WGS sequence"/>
</dbReference>
<organism evidence="7 8">
    <name type="scientific">Rhodofomes roseus</name>
    <dbReference type="NCBI Taxonomy" id="34475"/>
    <lineage>
        <taxon>Eukaryota</taxon>
        <taxon>Fungi</taxon>
        <taxon>Dikarya</taxon>
        <taxon>Basidiomycota</taxon>
        <taxon>Agaricomycotina</taxon>
        <taxon>Agaricomycetes</taxon>
        <taxon>Polyporales</taxon>
        <taxon>Rhodofomes</taxon>
    </lineage>
</organism>
<comment type="subcellular location">
    <subcellularLocation>
        <location evidence="1">Membrane</location>
        <topology evidence="1">Multi-pass membrane protein</topology>
    </subcellularLocation>
</comment>
<reference evidence="7 8" key="1">
    <citation type="journal article" date="2021" name="Environ. Microbiol.">
        <title>Gene family expansions and transcriptome signatures uncover fungal adaptations to wood decay.</title>
        <authorList>
            <person name="Hage H."/>
            <person name="Miyauchi S."/>
            <person name="Viragh M."/>
            <person name="Drula E."/>
            <person name="Min B."/>
            <person name="Chaduli D."/>
            <person name="Navarro D."/>
            <person name="Favel A."/>
            <person name="Norest M."/>
            <person name="Lesage-Meessen L."/>
            <person name="Balint B."/>
            <person name="Merenyi Z."/>
            <person name="de Eugenio L."/>
            <person name="Morin E."/>
            <person name="Martinez A.T."/>
            <person name="Baldrian P."/>
            <person name="Stursova M."/>
            <person name="Martinez M.J."/>
            <person name="Novotny C."/>
            <person name="Magnuson J.K."/>
            <person name="Spatafora J.W."/>
            <person name="Maurice S."/>
            <person name="Pangilinan J."/>
            <person name="Andreopoulos W."/>
            <person name="LaButti K."/>
            <person name="Hundley H."/>
            <person name="Na H."/>
            <person name="Kuo A."/>
            <person name="Barry K."/>
            <person name="Lipzen A."/>
            <person name="Henrissat B."/>
            <person name="Riley R."/>
            <person name="Ahrendt S."/>
            <person name="Nagy L.G."/>
            <person name="Grigoriev I.V."/>
            <person name="Martin F."/>
            <person name="Rosso M.N."/>
        </authorList>
    </citation>
    <scope>NUCLEOTIDE SEQUENCE [LARGE SCALE GENOMIC DNA]</scope>
    <source>
        <strain evidence="7 8">CIRM-BRFM 1785</strain>
    </source>
</reference>
<keyword evidence="3 6" id="KW-0812">Transmembrane</keyword>
<dbReference type="RefSeq" id="XP_047773859.1">
    <property type="nucleotide sequence ID" value="XM_047918049.1"/>
</dbReference>
<dbReference type="GeneID" id="71998781"/>
<feature type="transmembrane region" description="Helical" evidence="6">
    <location>
        <begin position="184"/>
        <end position="207"/>
    </location>
</feature>
<keyword evidence="5 6" id="KW-0472">Membrane</keyword>
<evidence type="ECO:0000256" key="2">
    <source>
        <dbReference type="ARBA" id="ARBA00005335"/>
    </source>
</evidence>
<dbReference type="PANTHER" id="PTHR13180">
    <property type="entry name" value="SMALL MEMBRANE PROTEIN-RELATED"/>
    <property type="match status" value="1"/>
</dbReference>
<evidence type="ECO:0000256" key="3">
    <source>
        <dbReference type="ARBA" id="ARBA00022692"/>
    </source>
</evidence>
<evidence type="ECO:0000256" key="6">
    <source>
        <dbReference type="SAM" id="Phobius"/>
    </source>
</evidence>
<feature type="transmembrane region" description="Helical" evidence="6">
    <location>
        <begin position="112"/>
        <end position="129"/>
    </location>
</feature>
<protein>
    <submittedName>
        <fullName evidence="7">Uncharacterized protein</fullName>
    </submittedName>
</protein>
<evidence type="ECO:0000256" key="4">
    <source>
        <dbReference type="ARBA" id="ARBA00022989"/>
    </source>
</evidence>
<evidence type="ECO:0000256" key="5">
    <source>
        <dbReference type="ARBA" id="ARBA00023136"/>
    </source>
</evidence>
<comment type="caution">
    <text evidence="7">The sequence shown here is derived from an EMBL/GenBank/DDBJ whole genome shotgun (WGS) entry which is preliminary data.</text>
</comment>
<sequence>MACVRNAKAGRCALGSASGKTREGKQHRRNGRACFDCLNPFPALSLGKHRHVIGICLAGGLFALAKWTFLDAAILSAHAHDPWNDALDPWNDALDPWNDALDPRLHVAFVDWVPGICSLLGMITINLIDKDRVRGEEGFGDAAAVWRARLILFTVGFVLMAGGLAGSVTVLVLKYAVKDYPEQFLYYGYANVSQNIALMLSAVVLWISQSASSEYEYDLAI</sequence>